<dbReference type="Gene3D" id="3.30.470.30">
    <property type="entry name" value="DNA ligase/mRNA capping enzyme"/>
    <property type="match status" value="2"/>
</dbReference>
<dbReference type="PROSITE" id="PS50160">
    <property type="entry name" value="DNA_LIGASE_A3"/>
    <property type="match status" value="1"/>
</dbReference>
<keyword evidence="10" id="KW-0131">Cell cycle</keyword>
<dbReference type="SUPFAM" id="SSF117018">
    <property type="entry name" value="ATP-dependent DNA ligase DNA-binding domain"/>
    <property type="match status" value="1"/>
</dbReference>
<evidence type="ECO:0000256" key="4">
    <source>
        <dbReference type="ARBA" id="ARBA00022705"/>
    </source>
</evidence>
<keyword evidence="13" id="KW-1185">Reference proteome</keyword>
<dbReference type="CDD" id="cd07900">
    <property type="entry name" value="Adenylation_DNA_ligase_I_Euk"/>
    <property type="match status" value="1"/>
</dbReference>
<keyword evidence="5" id="KW-0547">Nucleotide-binding</keyword>
<dbReference type="PANTHER" id="PTHR45674">
    <property type="entry name" value="DNA LIGASE 1/3 FAMILY MEMBER"/>
    <property type="match status" value="1"/>
</dbReference>
<comment type="caution">
    <text evidence="12">The sequence shown here is derived from an EMBL/GenBank/DDBJ whole genome shotgun (WGS) entry which is preliminary data.</text>
</comment>
<dbReference type="EMBL" id="MU069454">
    <property type="protein sequence ID" value="KAF5842835.1"/>
    <property type="molecule type" value="Genomic_DNA"/>
</dbReference>
<reference evidence="12" key="1">
    <citation type="submission" date="2017-08" db="EMBL/GenBank/DDBJ databases">
        <authorList>
            <person name="Polle J.E."/>
            <person name="Barry K."/>
            <person name="Cushman J."/>
            <person name="Schmutz J."/>
            <person name="Tran D."/>
            <person name="Hathwaick L.T."/>
            <person name="Yim W.C."/>
            <person name="Jenkins J."/>
            <person name="Mckie-Krisberg Z.M."/>
            <person name="Prochnik S."/>
            <person name="Lindquist E."/>
            <person name="Dockter R.B."/>
            <person name="Adam C."/>
            <person name="Molina H."/>
            <person name="Bunkerborg J."/>
            <person name="Jin E."/>
            <person name="Buchheim M."/>
            <person name="Magnuson J."/>
        </authorList>
    </citation>
    <scope>NUCLEOTIDE SEQUENCE</scope>
    <source>
        <strain evidence="12">CCAP 19/18</strain>
    </source>
</reference>
<dbReference type="SUPFAM" id="SSF50249">
    <property type="entry name" value="Nucleic acid-binding proteins"/>
    <property type="match status" value="1"/>
</dbReference>
<keyword evidence="8" id="KW-0233">DNA recombination</keyword>
<dbReference type="InterPro" id="IPR012340">
    <property type="entry name" value="NA-bd_OB-fold"/>
</dbReference>
<evidence type="ECO:0000259" key="11">
    <source>
        <dbReference type="PROSITE" id="PS50160"/>
    </source>
</evidence>
<name>A0ABQ7H7L1_DUNSA</name>
<dbReference type="InterPro" id="IPR012309">
    <property type="entry name" value="DNA_ligase_ATP-dep_C"/>
</dbReference>
<protein>
    <recommendedName>
        <fullName evidence="11">ATP-dependent DNA ligase family profile domain-containing protein</fullName>
    </recommendedName>
</protein>
<keyword evidence="6" id="KW-0227">DNA damage</keyword>
<comment type="similarity">
    <text evidence="1">Belongs to the ATP-dependent DNA ligase family.</text>
</comment>
<sequence>MKQQTCLRARVGGWRPDGSSWVQIKDNGVGLAERLERAAQTVKQVYSECPSYDELIPALLKHGLWDLPQHCKFKPSVPIKPMLAKPTNGISEVLEKFKDQEFTCEYKYDGERAQIHLMDGGKKIMIFSRNSENMTPKYPDIVARLPGCLAPGVDSCVLDGEAVGWDPEHKKILPFQAKEGEVEFALAKTSRDIEELETFLNEAVDASTEGLIVKTLVDAYDPSKRSSHWLKLKKDYLEGVGDTFDVVPIGAWHGKGKRTGLYGAYLLAIYDADSETYQTISKLGTGFSEEKLAELTELLRPHVIPAPRRYYQWGETQEPDVWFAPVKVWEVKCADLSISPVHRAAQGLVDESKGISIRFPRLVRVREDKSPEDATSAHQVAEMYRMQAVERVLILMVLVFQDRHNVVWHHYYYYYYY</sequence>
<evidence type="ECO:0000256" key="7">
    <source>
        <dbReference type="ARBA" id="ARBA00022840"/>
    </source>
</evidence>
<proteinExistence type="inferred from homology"/>
<evidence type="ECO:0000256" key="3">
    <source>
        <dbReference type="ARBA" id="ARBA00022618"/>
    </source>
</evidence>
<evidence type="ECO:0000256" key="9">
    <source>
        <dbReference type="ARBA" id="ARBA00023204"/>
    </source>
</evidence>
<dbReference type="InterPro" id="IPR016059">
    <property type="entry name" value="DNA_ligase_ATP-dep_CS"/>
</dbReference>
<dbReference type="Pfam" id="PF01068">
    <property type="entry name" value="DNA_ligase_A_M"/>
    <property type="match status" value="1"/>
</dbReference>
<dbReference type="Gene3D" id="1.10.3260.10">
    <property type="entry name" value="DNA ligase, ATP-dependent, N-terminal domain"/>
    <property type="match status" value="1"/>
</dbReference>
<evidence type="ECO:0000256" key="8">
    <source>
        <dbReference type="ARBA" id="ARBA00023172"/>
    </source>
</evidence>
<evidence type="ECO:0000313" key="13">
    <source>
        <dbReference type="Proteomes" id="UP000815325"/>
    </source>
</evidence>
<accession>A0ABQ7H7L1</accession>
<evidence type="ECO:0000256" key="5">
    <source>
        <dbReference type="ARBA" id="ARBA00022741"/>
    </source>
</evidence>
<dbReference type="InterPro" id="IPR012310">
    <property type="entry name" value="DNA_ligase_ATP-dep_cent"/>
</dbReference>
<dbReference type="PROSITE" id="PS00697">
    <property type="entry name" value="DNA_LIGASE_A1"/>
    <property type="match status" value="1"/>
</dbReference>
<evidence type="ECO:0000256" key="10">
    <source>
        <dbReference type="ARBA" id="ARBA00023306"/>
    </source>
</evidence>
<dbReference type="Pfam" id="PF04679">
    <property type="entry name" value="DNA_ligase_A_C"/>
    <property type="match status" value="1"/>
</dbReference>
<organism evidence="12 13">
    <name type="scientific">Dunaliella salina</name>
    <name type="common">Green alga</name>
    <name type="synonym">Protococcus salinus</name>
    <dbReference type="NCBI Taxonomy" id="3046"/>
    <lineage>
        <taxon>Eukaryota</taxon>
        <taxon>Viridiplantae</taxon>
        <taxon>Chlorophyta</taxon>
        <taxon>core chlorophytes</taxon>
        <taxon>Chlorophyceae</taxon>
        <taxon>CS clade</taxon>
        <taxon>Chlamydomonadales</taxon>
        <taxon>Dunaliellaceae</taxon>
        <taxon>Dunaliella</taxon>
    </lineage>
</organism>
<keyword evidence="7" id="KW-0067">ATP-binding</keyword>
<feature type="domain" description="ATP-dependent DNA ligase family profile" evidence="11">
    <location>
        <begin position="175"/>
        <end position="271"/>
    </location>
</feature>
<dbReference type="InterPro" id="IPR036599">
    <property type="entry name" value="DNA_ligase_N_sf"/>
</dbReference>
<evidence type="ECO:0000256" key="2">
    <source>
        <dbReference type="ARBA" id="ARBA00022598"/>
    </source>
</evidence>
<dbReference type="CDD" id="cd07969">
    <property type="entry name" value="OBF_DNA_ligase_I"/>
    <property type="match status" value="1"/>
</dbReference>
<dbReference type="Gene3D" id="2.40.50.140">
    <property type="entry name" value="Nucleic acid-binding proteins"/>
    <property type="match status" value="1"/>
</dbReference>
<dbReference type="Proteomes" id="UP000815325">
    <property type="component" value="Unassembled WGS sequence"/>
</dbReference>
<gene>
    <name evidence="12" type="ORF">DUNSADRAFT_4719</name>
</gene>
<keyword evidence="9" id="KW-0234">DNA repair</keyword>
<keyword evidence="4" id="KW-0235">DNA replication</keyword>
<evidence type="ECO:0000313" key="12">
    <source>
        <dbReference type="EMBL" id="KAF5842835.1"/>
    </source>
</evidence>
<dbReference type="PANTHER" id="PTHR45674:SF4">
    <property type="entry name" value="DNA LIGASE 1"/>
    <property type="match status" value="1"/>
</dbReference>
<keyword evidence="3" id="KW-0132">Cell division</keyword>
<keyword evidence="2" id="KW-0436">Ligase</keyword>
<evidence type="ECO:0000256" key="1">
    <source>
        <dbReference type="ARBA" id="ARBA00007572"/>
    </source>
</evidence>
<evidence type="ECO:0000256" key="6">
    <source>
        <dbReference type="ARBA" id="ARBA00022763"/>
    </source>
</evidence>
<dbReference type="SUPFAM" id="SSF56091">
    <property type="entry name" value="DNA ligase/mRNA capping enzyme, catalytic domain"/>
    <property type="match status" value="1"/>
</dbReference>
<dbReference type="InterPro" id="IPR050191">
    <property type="entry name" value="ATP-dep_DNA_ligase"/>
</dbReference>